<dbReference type="EMBL" id="BOCI01000118">
    <property type="protein sequence ID" value="GHW00769.1"/>
    <property type="molecule type" value="Genomic_DNA"/>
</dbReference>
<evidence type="ECO:0000256" key="1">
    <source>
        <dbReference type="SAM" id="MobiDB-lite"/>
    </source>
</evidence>
<evidence type="ECO:0008006" key="4">
    <source>
        <dbReference type="Google" id="ProtNLM"/>
    </source>
</evidence>
<reference evidence="3" key="1">
    <citation type="submission" date="2021-01" db="EMBL/GenBank/DDBJ databases">
        <title>Draft genome sequence of Nasalis larvatus strain YZ03.</title>
        <authorList>
            <person name="Suzuki-Hashido N."/>
            <person name="Tsuchida S."/>
            <person name="Hayakawa T."/>
        </authorList>
    </citation>
    <scope>NUCLEOTIDE SEQUENCE [LARGE SCALE GENOMIC DNA]</scope>
    <source>
        <strain evidence="3">YZ03</strain>
    </source>
</reference>
<organism evidence="2 3">
    <name type="scientific">Lactobacillus nasalidis</name>
    <dbReference type="NCBI Taxonomy" id="2797258"/>
    <lineage>
        <taxon>Bacteria</taxon>
        <taxon>Bacillati</taxon>
        <taxon>Bacillota</taxon>
        <taxon>Bacilli</taxon>
        <taxon>Lactobacillales</taxon>
        <taxon>Lactobacillaceae</taxon>
        <taxon>Lactobacillus</taxon>
    </lineage>
</organism>
<feature type="compositionally biased region" description="Basic and acidic residues" evidence="1">
    <location>
        <begin position="1"/>
        <end position="19"/>
    </location>
</feature>
<dbReference type="RefSeq" id="WP_201330914.1">
    <property type="nucleotide sequence ID" value="NZ_BOCG01000239.1"/>
</dbReference>
<comment type="caution">
    <text evidence="2">The sequence shown here is derived from an EMBL/GenBank/DDBJ whole genome shotgun (WGS) entry which is preliminary data.</text>
</comment>
<protein>
    <recommendedName>
        <fullName evidence="4">Phage protein</fullName>
    </recommendedName>
</protein>
<name>A0ABQ3W4Z9_9LACO</name>
<gene>
    <name evidence="2" type="ORF">lacNasYZ03_04560</name>
</gene>
<feature type="region of interest" description="Disordered" evidence="1">
    <location>
        <begin position="1"/>
        <end position="20"/>
    </location>
</feature>
<proteinExistence type="predicted"/>
<evidence type="ECO:0000313" key="2">
    <source>
        <dbReference type="EMBL" id="GHW00769.1"/>
    </source>
</evidence>
<sequence length="67" mass="7636">MPKLSEARKKANKKWDDKNKARKNYIVKRSTAKGFILNLATEEDLDLLQTYINARRAALADQVKSGT</sequence>
<dbReference type="Proteomes" id="UP000616547">
    <property type="component" value="Unassembled WGS sequence"/>
</dbReference>
<evidence type="ECO:0000313" key="3">
    <source>
        <dbReference type="Proteomes" id="UP000616547"/>
    </source>
</evidence>
<keyword evidence="3" id="KW-1185">Reference proteome</keyword>
<accession>A0ABQ3W4Z9</accession>